<dbReference type="EC" id="4.2.1.49" evidence="3 10"/>
<evidence type="ECO:0000256" key="9">
    <source>
        <dbReference type="ARBA" id="ARBA00056569"/>
    </source>
</evidence>
<evidence type="ECO:0000256" key="8">
    <source>
        <dbReference type="ARBA" id="ARBA00047623"/>
    </source>
</evidence>
<comment type="function">
    <text evidence="9 10">Catalyzes the conversion of urocanate to 4-imidazolone-5-propionate.</text>
</comment>
<keyword evidence="15" id="KW-1185">Reference proteome</keyword>
<feature type="binding site" evidence="10">
    <location>
        <position position="130"/>
    </location>
    <ligand>
        <name>NAD(+)</name>
        <dbReference type="ChEBI" id="CHEBI:57540"/>
    </ligand>
</feature>
<protein>
    <recommendedName>
        <fullName evidence="3 10">Urocanate hydratase</fullName>
        <shortName evidence="10">Urocanase</shortName>
        <ecNumber evidence="3 10">4.2.1.49</ecNumber>
    </recommendedName>
    <alternativeName>
        <fullName evidence="7 10">Imidazolonepropionate hydrolase</fullName>
    </alternativeName>
</protein>
<sequence length="556" mass="60980">MTNPRHNVRTVRSPHGSEITARHWTTEAPMRMLMNNLDPDVAENPHELVVYGGIGRAARTWNDFDRIVSVLQGLNEDETLCVQSGKPVGVFKTHKDAPRVLIANSNIVPHWATWDHFNELDKKGLMMYGQMTAGSWIYIGSQGIVQGTYETFKEAGRQHYGGDLSGKWILTAGLGGMGGAQPLAAVLAGACCLAVECNEDSIDFRLRTKYVDEKATSLDEALEMIERWTKAGEAKSVGLLGNAADIFPELVKRGVKPDMVTDQTSAHDVVNGYLPQGWTVATWKEKREIAPKEVEAAARKSIKVHVQAMLDFWNSGVPTLDYGNNIRQVAKEEGLENAFDFPGFVPAYVRPLFCRGVGPFRWAALSGDPEDIYKTDAKVKELIPDDPHLHNWLDMARERIAFQGLPARICWVGLGQRHRLGLAFNEMVKSGELSAPVVIGRDHLDSGSVASPNRETEAMKDGSDAVSDWPLLNALLNTASGATWVSLHHGGGVGMGFSQHAGMVICADGTDDAARRLERVLWNDPATGVMRHADAGYEVAIDCASEHELNLPSVQR</sequence>
<feature type="binding site" evidence="10">
    <location>
        <begin position="273"/>
        <end position="274"/>
    </location>
    <ligand>
        <name>NAD(+)</name>
        <dbReference type="ChEBI" id="CHEBI:57540"/>
    </ligand>
</feature>
<dbReference type="RefSeq" id="WP_274491914.1">
    <property type="nucleotide sequence ID" value="NZ_CP118166.1"/>
</dbReference>
<comment type="catalytic activity">
    <reaction evidence="8 10">
        <text>4-imidazolone-5-propanoate = trans-urocanate + H2O</text>
        <dbReference type="Rhea" id="RHEA:13101"/>
        <dbReference type="ChEBI" id="CHEBI:15377"/>
        <dbReference type="ChEBI" id="CHEBI:17771"/>
        <dbReference type="ChEBI" id="CHEBI:77893"/>
        <dbReference type="EC" id="4.2.1.49"/>
    </reaction>
</comment>
<feature type="binding site" evidence="10">
    <location>
        <begin position="176"/>
        <end position="178"/>
    </location>
    <ligand>
        <name>NAD(+)</name>
        <dbReference type="ChEBI" id="CHEBI:57540"/>
    </ligand>
</feature>
<keyword evidence="6 10" id="KW-0456">Lyase</keyword>
<dbReference type="GO" id="GO:0016153">
    <property type="term" value="F:urocanate hydratase activity"/>
    <property type="evidence" value="ECO:0007669"/>
    <property type="project" value="UniProtKB-UniRule"/>
</dbReference>
<dbReference type="GO" id="GO:0006548">
    <property type="term" value="P:L-histidine catabolic process"/>
    <property type="evidence" value="ECO:0007669"/>
    <property type="project" value="UniProtKB-UniRule"/>
</dbReference>
<evidence type="ECO:0000256" key="4">
    <source>
        <dbReference type="ARBA" id="ARBA00022808"/>
    </source>
</evidence>
<dbReference type="FunFam" id="3.40.50.10730:FF:000001">
    <property type="entry name" value="Urocanate hydratase"/>
    <property type="match status" value="1"/>
</dbReference>
<dbReference type="Gene3D" id="3.40.50.10730">
    <property type="entry name" value="Urocanase like domains"/>
    <property type="match status" value="1"/>
</dbReference>
<keyword evidence="4 10" id="KW-0369">Histidine metabolism</keyword>
<dbReference type="InterPro" id="IPR035401">
    <property type="entry name" value="Urocanase_C"/>
</dbReference>
<comment type="similarity">
    <text evidence="2 10">Belongs to the urocanase family.</text>
</comment>
<dbReference type="NCBIfam" id="NF003820">
    <property type="entry name" value="PRK05414.1"/>
    <property type="match status" value="1"/>
</dbReference>
<feature type="active site" evidence="10">
    <location>
        <position position="410"/>
    </location>
</feature>
<dbReference type="AlphaFoldDB" id="A0AAE9ZAI8"/>
<feature type="binding site" evidence="10">
    <location>
        <position position="322"/>
    </location>
    <ligand>
        <name>NAD(+)</name>
        <dbReference type="ChEBI" id="CHEBI:57540"/>
    </ligand>
</feature>
<dbReference type="Pfam" id="PF01175">
    <property type="entry name" value="Urocanase"/>
    <property type="match status" value="1"/>
</dbReference>
<dbReference type="InterPro" id="IPR038364">
    <property type="entry name" value="Urocanase_central_sf"/>
</dbReference>
<dbReference type="KEGG" id="hfl:PUV54_09135"/>
<feature type="binding site" evidence="10">
    <location>
        <position position="196"/>
    </location>
    <ligand>
        <name>NAD(+)</name>
        <dbReference type="ChEBI" id="CHEBI:57540"/>
    </ligand>
</feature>
<evidence type="ECO:0000313" key="14">
    <source>
        <dbReference type="EMBL" id="WDI30121.1"/>
    </source>
</evidence>
<dbReference type="InterPro" id="IPR023636">
    <property type="entry name" value="Urocanase_CS"/>
</dbReference>
<dbReference type="InterPro" id="IPR035400">
    <property type="entry name" value="Urocanase_N"/>
</dbReference>
<evidence type="ECO:0000259" key="13">
    <source>
        <dbReference type="Pfam" id="PF17392"/>
    </source>
</evidence>
<dbReference type="Proteomes" id="UP001214043">
    <property type="component" value="Chromosome"/>
</dbReference>
<evidence type="ECO:0000259" key="12">
    <source>
        <dbReference type="Pfam" id="PF17391"/>
    </source>
</evidence>
<dbReference type="PANTHER" id="PTHR12216">
    <property type="entry name" value="UROCANATE HYDRATASE"/>
    <property type="match status" value="1"/>
</dbReference>
<feature type="binding site" evidence="10">
    <location>
        <begin position="52"/>
        <end position="53"/>
    </location>
    <ligand>
        <name>NAD(+)</name>
        <dbReference type="ChEBI" id="CHEBI:57540"/>
    </ligand>
</feature>
<feature type="binding site" evidence="10">
    <location>
        <begin position="263"/>
        <end position="267"/>
    </location>
    <ligand>
        <name>NAD(+)</name>
        <dbReference type="ChEBI" id="CHEBI:57540"/>
    </ligand>
</feature>
<feature type="domain" description="Urocanase N-terminal" evidence="12">
    <location>
        <begin position="11"/>
        <end position="137"/>
    </location>
</feature>
<dbReference type="HAMAP" id="MF_00577">
    <property type="entry name" value="HutU"/>
    <property type="match status" value="1"/>
</dbReference>
<evidence type="ECO:0000256" key="5">
    <source>
        <dbReference type="ARBA" id="ARBA00023027"/>
    </source>
</evidence>
<dbReference type="SUPFAM" id="SSF111326">
    <property type="entry name" value="Urocanase"/>
    <property type="match status" value="1"/>
</dbReference>
<accession>A0AAE9ZAI8</accession>
<evidence type="ECO:0000256" key="3">
    <source>
        <dbReference type="ARBA" id="ARBA00011992"/>
    </source>
</evidence>
<evidence type="ECO:0000256" key="6">
    <source>
        <dbReference type="ARBA" id="ARBA00023239"/>
    </source>
</evidence>
<dbReference type="GO" id="GO:0005737">
    <property type="term" value="C:cytoplasm"/>
    <property type="evidence" value="ECO:0007669"/>
    <property type="project" value="UniProtKB-SubCell"/>
</dbReference>
<dbReference type="EMBL" id="CP118166">
    <property type="protein sequence ID" value="WDI30121.1"/>
    <property type="molecule type" value="Genomic_DNA"/>
</dbReference>
<feature type="binding site" evidence="10">
    <location>
        <begin position="242"/>
        <end position="243"/>
    </location>
    <ligand>
        <name>NAD(+)</name>
        <dbReference type="ChEBI" id="CHEBI:57540"/>
    </ligand>
</feature>
<evidence type="ECO:0000256" key="7">
    <source>
        <dbReference type="ARBA" id="ARBA00031640"/>
    </source>
</evidence>
<feature type="domain" description="Urocanase Rossmann-like" evidence="11">
    <location>
        <begin position="140"/>
        <end position="348"/>
    </location>
</feature>
<proteinExistence type="inferred from homology"/>
<dbReference type="Gene3D" id="3.40.1770.10">
    <property type="entry name" value="Urocanase superfamily"/>
    <property type="match status" value="1"/>
</dbReference>
<dbReference type="NCBIfam" id="TIGR01228">
    <property type="entry name" value="hutU"/>
    <property type="match status" value="1"/>
</dbReference>
<dbReference type="InterPro" id="IPR055351">
    <property type="entry name" value="Urocanase"/>
</dbReference>
<dbReference type="InterPro" id="IPR036190">
    <property type="entry name" value="Urocanase_sf"/>
</dbReference>
<dbReference type="InterPro" id="IPR035085">
    <property type="entry name" value="Urocanase_Rossmann-like"/>
</dbReference>
<keyword evidence="5 10" id="KW-0520">NAD</keyword>
<comment type="pathway">
    <text evidence="1 10">Amino-acid degradation; L-histidine degradation into L-glutamate; N-formimidoyl-L-glutamate from L-histidine: step 2/3.</text>
</comment>
<dbReference type="Pfam" id="PF17391">
    <property type="entry name" value="Urocanase_N"/>
    <property type="match status" value="1"/>
</dbReference>
<dbReference type="PIRSF" id="PIRSF001423">
    <property type="entry name" value="Urocanate_hydrat"/>
    <property type="match status" value="1"/>
</dbReference>
<comment type="caution">
    <text evidence="10">Lacks conserved residue(s) required for the propagation of feature annotation.</text>
</comment>
<reference evidence="14" key="1">
    <citation type="submission" date="2023-02" db="EMBL/GenBank/DDBJ databases">
        <title>Genome sequence of Hyphococcus flavus.</title>
        <authorList>
            <person name="Rong J.-C."/>
            <person name="Zhao Q."/>
            <person name="Yi M."/>
            <person name="Wu J.-Y."/>
        </authorList>
    </citation>
    <scope>NUCLEOTIDE SEQUENCE</scope>
    <source>
        <strain evidence="14">MCCC 1K03223</strain>
    </source>
</reference>
<keyword evidence="10" id="KW-0963">Cytoplasm</keyword>
<feature type="binding site" evidence="10">
    <location>
        <position position="492"/>
    </location>
    <ligand>
        <name>NAD(+)</name>
        <dbReference type="ChEBI" id="CHEBI:57540"/>
    </ligand>
</feature>
<gene>
    <name evidence="10" type="primary">hutU</name>
    <name evidence="14" type="ORF">PUV54_09135</name>
</gene>
<comment type="cofactor">
    <cofactor evidence="10">
        <name>NAD(+)</name>
        <dbReference type="ChEBI" id="CHEBI:57540"/>
    </cofactor>
    <text evidence="10">Binds 1 NAD(+) per subunit.</text>
</comment>
<comment type="subcellular location">
    <subcellularLocation>
        <location evidence="10">Cytoplasm</location>
    </subcellularLocation>
</comment>
<evidence type="ECO:0000313" key="15">
    <source>
        <dbReference type="Proteomes" id="UP001214043"/>
    </source>
</evidence>
<evidence type="ECO:0000256" key="2">
    <source>
        <dbReference type="ARBA" id="ARBA00007578"/>
    </source>
</evidence>
<dbReference type="InterPro" id="IPR023637">
    <property type="entry name" value="Urocanase-like"/>
</dbReference>
<dbReference type="PANTHER" id="PTHR12216:SF4">
    <property type="entry name" value="UROCANATE HYDRATASE"/>
    <property type="match status" value="1"/>
</dbReference>
<dbReference type="Pfam" id="PF17392">
    <property type="entry name" value="Urocanase_C"/>
    <property type="match status" value="1"/>
</dbReference>
<evidence type="ECO:0000256" key="10">
    <source>
        <dbReference type="HAMAP-Rule" id="MF_00577"/>
    </source>
</evidence>
<dbReference type="PROSITE" id="PS01233">
    <property type="entry name" value="UROCANASE"/>
    <property type="match status" value="1"/>
</dbReference>
<name>A0AAE9ZAI8_9PROT</name>
<evidence type="ECO:0000256" key="1">
    <source>
        <dbReference type="ARBA" id="ARBA00004794"/>
    </source>
</evidence>
<organism evidence="14 15">
    <name type="scientific">Hyphococcus flavus</name>
    <dbReference type="NCBI Taxonomy" id="1866326"/>
    <lineage>
        <taxon>Bacteria</taxon>
        <taxon>Pseudomonadati</taxon>
        <taxon>Pseudomonadota</taxon>
        <taxon>Alphaproteobacteria</taxon>
        <taxon>Parvularculales</taxon>
        <taxon>Parvularculaceae</taxon>
        <taxon>Hyphococcus</taxon>
    </lineage>
</organism>
<evidence type="ECO:0000259" key="11">
    <source>
        <dbReference type="Pfam" id="PF01175"/>
    </source>
</evidence>
<feature type="domain" description="Urocanase C-terminal" evidence="13">
    <location>
        <begin position="351"/>
        <end position="545"/>
    </location>
</feature>